<protein>
    <submittedName>
        <fullName evidence="1">Uncharacterized protein</fullName>
    </submittedName>
</protein>
<comment type="caution">
    <text evidence="1">The sequence shown here is derived from an EMBL/GenBank/DDBJ whole genome shotgun (WGS) entry which is preliminary data.</text>
</comment>
<organism evidence="1 2">
    <name type="scientific">Burkholderia cepacia</name>
    <name type="common">Pseudomonas cepacia</name>
    <dbReference type="NCBI Taxonomy" id="292"/>
    <lineage>
        <taxon>Bacteria</taxon>
        <taxon>Pseudomonadati</taxon>
        <taxon>Pseudomonadota</taxon>
        <taxon>Betaproteobacteria</taxon>
        <taxon>Burkholderiales</taxon>
        <taxon>Burkholderiaceae</taxon>
        <taxon>Burkholderia</taxon>
        <taxon>Burkholderia cepacia complex</taxon>
    </lineage>
</organism>
<sequence length="54" mass="5765">MLVACFVAALFAIVAIMHRGVTGDADANLRARFDAEGPRGDVARRLMRDAGYGV</sequence>
<dbReference type="AlphaFoldDB" id="A0AA88YXF5"/>
<reference evidence="1 2" key="1">
    <citation type="submission" date="2014-06" db="EMBL/GenBank/DDBJ databases">
        <authorList>
            <person name="Bishop-Lilly K.A."/>
            <person name="Broomall S.M."/>
            <person name="Chain P.S."/>
            <person name="Chertkov O."/>
            <person name="Coyne S.R."/>
            <person name="Daligault H.E."/>
            <person name="Davenport K.W."/>
            <person name="Erkkila T."/>
            <person name="Frey K.G."/>
            <person name="Gibbons H.S."/>
            <person name="Gu W."/>
            <person name="Jaissle J."/>
            <person name="Johnson S.L."/>
            <person name="Koroleva G.I."/>
            <person name="Ladner J.T."/>
            <person name="Lo C.-C."/>
            <person name="Minogue T.D."/>
            <person name="Munk C."/>
            <person name="Palacios G.F."/>
            <person name="Redden C.L."/>
            <person name="Rosenzweig C.N."/>
            <person name="Scholz M.B."/>
            <person name="Teshima H."/>
            <person name="Xu Y."/>
        </authorList>
    </citation>
    <scope>NUCLEOTIDE SEQUENCE [LARGE SCALE GENOMIC DNA]</scope>
    <source>
        <strain evidence="1 2">DWS 37UF10B-2</strain>
    </source>
</reference>
<evidence type="ECO:0000313" key="2">
    <source>
        <dbReference type="Proteomes" id="UP000029575"/>
    </source>
</evidence>
<proteinExistence type="predicted"/>
<evidence type="ECO:0000313" key="1">
    <source>
        <dbReference type="EMBL" id="KGB92700.1"/>
    </source>
</evidence>
<name>A0AA88YXF5_BURCE</name>
<accession>A0AA88YXF5</accession>
<dbReference type="Proteomes" id="UP000029575">
    <property type="component" value="Unassembled WGS sequence"/>
</dbReference>
<gene>
    <name evidence="1" type="ORF">DM43_218</name>
</gene>
<dbReference type="RefSeq" id="WP_179949021.1">
    <property type="nucleotide sequence ID" value="NZ_KN150853.1"/>
</dbReference>
<dbReference type="EMBL" id="JPGD01000006">
    <property type="protein sequence ID" value="KGB92700.1"/>
    <property type="molecule type" value="Genomic_DNA"/>
</dbReference>